<feature type="repeat" description="WD" evidence="13">
    <location>
        <begin position="684"/>
        <end position="725"/>
    </location>
</feature>
<dbReference type="SMART" id="SM00290">
    <property type="entry name" value="ZnF_UBP"/>
    <property type="match status" value="1"/>
</dbReference>
<dbReference type="PRINTS" id="PR00320">
    <property type="entry name" value="GPROTEINBRPT"/>
</dbReference>
<dbReference type="FunFam" id="3.30.40.10:FF:000068">
    <property type="entry name" value="U4/U6.U5 tri-snRNP-associated protein 2"/>
    <property type="match status" value="1"/>
</dbReference>
<feature type="repeat" description="WD" evidence="13">
    <location>
        <begin position="661"/>
        <end position="683"/>
    </location>
</feature>
<comment type="caution">
    <text evidence="18">The sequence shown here is derived from an EMBL/GenBank/DDBJ whole genome shotgun (WGS) entry which is preliminary data.</text>
</comment>
<evidence type="ECO:0000256" key="1">
    <source>
        <dbReference type="ARBA" id="ARBA00004604"/>
    </source>
</evidence>
<dbReference type="GO" id="GO:0000480">
    <property type="term" value="P:endonucleolytic cleavage in 5'-ETS of tricistronic rRNA transcript (SSU-rRNA, 5.8S rRNA, LSU-rRNA)"/>
    <property type="evidence" value="ECO:0007669"/>
    <property type="project" value="TreeGrafter"/>
</dbReference>
<dbReference type="CDD" id="cd02669">
    <property type="entry name" value="Peptidase_C19M"/>
    <property type="match status" value="1"/>
</dbReference>
<evidence type="ECO:0000313" key="19">
    <source>
        <dbReference type="Proteomes" id="UP000245956"/>
    </source>
</evidence>
<feature type="repeat" description="WD" evidence="13">
    <location>
        <begin position="610"/>
        <end position="632"/>
    </location>
</feature>
<dbReference type="InterPro" id="IPR038765">
    <property type="entry name" value="Papain-like_cys_pep_sf"/>
</dbReference>
<feature type="compositionally biased region" description="Polar residues" evidence="15">
    <location>
        <begin position="979"/>
        <end position="990"/>
    </location>
</feature>
<keyword evidence="8 14" id="KW-0863">Zinc-finger</keyword>
<dbReference type="InterPro" id="IPR013934">
    <property type="entry name" value="Utp13_C"/>
</dbReference>
<feature type="repeat" description="WD" evidence="13">
    <location>
        <begin position="271"/>
        <end position="305"/>
    </location>
</feature>
<evidence type="ECO:0000256" key="8">
    <source>
        <dbReference type="ARBA" id="ARBA00022771"/>
    </source>
</evidence>
<organism evidence="18 19">
    <name type="scientific">Purpureocillium lilacinum</name>
    <name type="common">Paecilomyces lilacinus</name>
    <dbReference type="NCBI Taxonomy" id="33203"/>
    <lineage>
        <taxon>Eukaryota</taxon>
        <taxon>Fungi</taxon>
        <taxon>Dikarya</taxon>
        <taxon>Ascomycota</taxon>
        <taxon>Pezizomycotina</taxon>
        <taxon>Sordariomycetes</taxon>
        <taxon>Hypocreomycetidae</taxon>
        <taxon>Hypocreales</taxon>
        <taxon>Ophiocordycipitaceae</taxon>
        <taxon>Purpureocillium</taxon>
    </lineage>
</organism>
<dbReference type="Pfam" id="PF00443">
    <property type="entry name" value="UCH"/>
    <property type="match status" value="1"/>
</dbReference>
<feature type="repeat" description="WD" evidence="13">
    <location>
        <begin position="223"/>
        <end position="264"/>
    </location>
</feature>
<dbReference type="Gene3D" id="3.30.40.10">
    <property type="entry name" value="Zinc/RING finger domain, C3HC4 (zinc finger)"/>
    <property type="match status" value="1"/>
</dbReference>
<feature type="repeat" description="WD" evidence="13">
    <location>
        <begin position="107"/>
        <end position="148"/>
    </location>
</feature>
<dbReference type="GO" id="GO:0000472">
    <property type="term" value="P:endonucleolytic cleavage to generate mature 5'-end of SSU-rRNA from (SSU-rRNA, 5.8S rRNA, LSU-rRNA)"/>
    <property type="evidence" value="ECO:0007669"/>
    <property type="project" value="TreeGrafter"/>
</dbReference>
<feature type="domain" description="USP" evidence="16">
    <location>
        <begin position="1157"/>
        <end position="1485"/>
    </location>
</feature>
<feature type="compositionally biased region" description="Polar residues" evidence="15">
    <location>
        <begin position="924"/>
        <end position="938"/>
    </location>
</feature>
<evidence type="ECO:0000259" key="16">
    <source>
        <dbReference type="PROSITE" id="PS50235"/>
    </source>
</evidence>
<protein>
    <submittedName>
        <fullName evidence="18">Uncharacterized protein</fullName>
    </submittedName>
</protein>
<dbReference type="InterPro" id="IPR001607">
    <property type="entry name" value="Znf_UBP"/>
</dbReference>
<name>A0A2U3E4Z0_PURLI</name>
<dbReference type="GO" id="GO:0005681">
    <property type="term" value="C:spliceosomal complex"/>
    <property type="evidence" value="ECO:0007669"/>
    <property type="project" value="UniProtKB-KW"/>
</dbReference>
<dbReference type="PANTHER" id="PTHR19854:SF15">
    <property type="entry name" value="TRANSDUCIN BETA-LIKE PROTEIN 3"/>
    <property type="match status" value="1"/>
</dbReference>
<dbReference type="FunFam" id="2.130.10.10:FF:001144">
    <property type="entry name" value="WD40 repeat-like protein"/>
    <property type="match status" value="1"/>
</dbReference>
<dbReference type="Gene3D" id="2.130.10.10">
    <property type="entry name" value="YVTN repeat-like/Quinoprotein amine dehydrogenase"/>
    <property type="match status" value="4"/>
</dbReference>
<dbReference type="CDD" id="cd00200">
    <property type="entry name" value="WD40"/>
    <property type="match status" value="2"/>
</dbReference>
<gene>
    <name evidence="18" type="ORF">PCL_00469</name>
</gene>
<dbReference type="PROSITE" id="PS00678">
    <property type="entry name" value="WD_REPEATS_1"/>
    <property type="match status" value="2"/>
</dbReference>
<evidence type="ECO:0000256" key="5">
    <source>
        <dbReference type="ARBA" id="ARBA00022723"/>
    </source>
</evidence>
<evidence type="ECO:0000256" key="13">
    <source>
        <dbReference type="PROSITE-ProRule" id="PRU00221"/>
    </source>
</evidence>
<dbReference type="SUPFAM" id="SSF54001">
    <property type="entry name" value="Cysteine proteinases"/>
    <property type="match status" value="1"/>
</dbReference>
<evidence type="ECO:0000256" key="9">
    <source>
        <dbReference type="ARBA" id="ARBA00022833"/>
    </source>
</evidence>
<dbReference type="FunFam" id="2.130.10.10:FF:001009">
    <property type="entry name" value="Small nucleolar ribonucleoprotein complex subunit, putative"/>
    <property type="match status" value="1"/>
</dbReference>
<keyword evidence="6" id="KW-0747">Spliceosome</keyword>
<keyword evidence="5" id="KW-0479">Metal-binding</keyword>
<keyword evidence="11" id="KW-0539">Nucleus</keyword>
<dbReference type="InterPro" id="IPR019775">
    <property type="entry name" value="WD40_repeat_CS"/>
</dbReference>
<dbReference type="GO" id="GO:0008270">
    <property type="term" value="F:zinc ion binding"/>
    <property type="evidence" value="ECO:0007669"/>
    <property type="project" value="UniProtKB-KW"/>
</dbReference>
<keyword evidence="3 13" id="KW-0853">WD repeat</keyword>
<keyword evidence="7" id="KW-0677">Repeat</keyword>
<dbReference type="Gene3D" id="3.90.70.10">
    <property type="entry name" value="Cysteine proteinases"/>
    <property type="match status" value="1"/>
</dbReference>
<dbReference type="GO" id="GO:0004843">
    <property type="term" value="F:cysteine-type deubiquitinase activity"/>
    <property type="evidence" value="ECO:0007669"/>
    <property type="project" value="InterPro"/>
</dbReference>
<evidence type="ECO:0000256" key="12">
    <source>
        <dbReference type="ARBA" id="ARBA00037338"/>
    </source>
</evidence>
<comment type="similarity">
    <text evidence="2">Belongs to the peptidase C19 family.</text>
</comment>
<dbReference type="EMBL" id="LCWV01000011">
    <property type="protein sequence ID" value="PWI69557.1"/>
    <property type="molecule type" value="Genomic_DNA"/>
</dbReference>
<dbReference type="InterPro" id="IPR020472">
    <property type="entry name" value="WD40_PAC1"/>
</dbReference>
<reference evidence="18 19" key="1">
    <citation type="journal article" date="2016" name="Front. Microbiol.">
        <title>Genome and transcriptome sequences reveal the specific parasitism of the nematophagous Purpureocillium lilacinum 36-1.</title>
        <authorList>
            <person name="Xie J."/>
            <person name="Li S."/>
            <person name="Mo C."/>
            <person name="Xiao X."/>
            <person name="Peng D."/>
            <person name="Wang G."/>
            <person name="Xiao Y."/>
        </authorList>
    </citation>
    <scope>NUCLEOTIDE SEQUENCE [LARGE SCALE GENOMIC DNA]</scope>
    <source>
        <strain evidence="18 19">36-1</strain>
    </source>
</reference>
<sequence length="1496" mass="166469">MATKQPLKTTFDVDRVIRPIFTGGSVSIDNGAQILATTFGEDAILTNPANGRHLAQIEGDGELISTLTLTPSGSHLIVCSRSLSMRIFALKRSSDESSIEASLIRTLKPHSTPVVVLAVDRTSTLLATGGTDGAIKVWDIAGGYVTHTFRGPSVLVSALHFFEVASRANEAAVSRKGKKASRARETDDETERPSTTHFRLVSGSQDGKVRVWDLNKRSCIANLDSHVSDVQRLDYSPEQDAIVSGSRDKTIIWWDAKSWKIRKVVPCLELVETVGFVDEGRLTFSAGSNGCLRIWDTDTGAELTPKQPAKSEEEAVVSGIYRSALPFILCVQVDHTLALYELPSKAKSADLAAPEPFRRISGTHDEIIDLGYLLPDRSMLALATNSEDIRLISVSETEDVEDQGTWVESKTPYFGQDVALLRGHEDIIISLDIDWSGHWIATGAKDNTARLWQVDPSNNSFICWATFSGHAESLGAVALPRTVPAEGSAARTDPLNHPPPFLLTGSQDQTIKKWEIPRKQQQPGQKTGSRAAFTRKAHDKDINAINVHHSGQLFASASQDKTVKIWSVAEGEVQGILRGHKRGVWTVQFSPAQLPPIQGDDGPVTGKGVMLTGSGDKSIKLWSLADYTCIRTYEGHTNSVLKVVWLNMPASKEQSKKPVQFASAGGDGLVKVWDANTGEAECTLDNHEDRVWALAVHPGTNTIVSGSGDSTVTFWKDTTAETQAAASQAALKMIEQEQELQNHIFAGSYREAITLALQLNHPGRLLSLFTSVVTSNSPEKGSLCGLKAVDDVLGSLSDEQIFLLLLRLRDWNTNARTAPIAQRILWTLIRSYPASKFSNLSVKGARGQKSLKDVLHGLRVYTERHYKRMEELVDESYLVEYTLQEMDSFAPLGDADVAIEEMDEVDEVMVGVEKANLVVKASPSHGQQHQTTVRSLTQPRRAHAVAMAKRQASEALDELAGVASPASKKSRTTELDSPLAQQLESDQPQDNSREPQNGRIDGRGDDEDGDDDLIDDDTEHPLRAAIRQNAPTEGYDDLYLDTIDRNVLDFDFEKLCSVSLSNINVYACLVCGKYFQGRGPKSHAYFHSLDEDHHVYINLETQRVYVLPEGYEVKSKALDDIKYVSDPRYTRKEVMELDRVDRKSWTLAGKQYTPGFVGMNNIKENDYLNVVVQALAHVAPLRNYLLLEDFSSKTELVRRCSILFRKIWNPRAFKAHVSPHELLQEISLRSNKRFTLTAQSDPVDFLSWFLNNLHLGLGGSKTKPGSSMVQRTFQGKMKVESQAITARADAGDKLRFEEAADVKVDIVRFLLLTLDLPSAPLFQDELEKNIIPQVPLTTVLGKYDGQRAQEHHAQRKRYRLLHPLPPYLMLHVKRFSQNKFVSERNPTIVTFDARNLDMSPYVEPNPAEWPPSEPIWYDLVANVVHEAVRNREDVADTGEERKTWKVQVKDKATGQWVVCQDLYVDKVQSELLYLGETYLQIWERRREPKGKGKEKA</sequence>
<feature type="repeat" description="WD" evidence="13">
    <location>
        <begin position="200"/>
        <end position="222"/>
    </location>
</feature>
<evidence type="ECO:0000256" key="14">
    <source>
        <dbReference type="PROSITE-ProRule" id="PRU00502"/>
    </source>
</evidence>
<dbReference type="GO" id="GO:0030686">
    <property type="term" value="C:90S preribosome"/>
    <property type="evidence" value="ECO:0007669"/>
    <property type="project" value="TreeGrafter"/>
</dbReference>
<evidence type="ECO:0000256" key="3">
    <source>
        <dbReference type="ARBA" id="ARBA00022574"/>
    </source>
</evidence>
<evidence type="ECO:0000313" key="18">
    <source>
        <dbReference type="EMBL" id="PWI69557.1"/>
    </source>
</evidence>
<dbReference type="SUPFAM" id="SSF57850">
    <property type="entry name" value="RING/U-box"/>
    <property type="match status" value="1"/>
</dbReference>
<dbReference type="Pfam" id="PF00400">
    <property type="entry name" value="WD40"/>
    <property type="match status" value="8"/>
</dbReference>
<evidence type="ECO:0000256" key="10">
    <source>
        <dbReference type="ARBA" id="ARBA00023187"/>
    </source>
</evidence>
<dbReference type="InterPro" id="IPR028889">
    <property type="entry name" value="USP"/>
</dbReference>
<feature type="repeat" description="WD" evidence="13">
    <location>
        <begin position="535"/>
        <end position="576"/>
    </location>
</feature>
<keyword evidence="9" id="KW-0862">Zinc</keyword>
<evidence type="ECO:0000256" key="6">
    <source>
        <dbReference type="ARBA" id="ARBA00022728"/>
    </source>
</evidence>
<evidence type="ECO:0000256" key="2">
    <source>
        <dbReference type="ARBA" id="ARBA00009085"/>
    </source>
</evidence>
<dbReference type="GO" id="GO:0000245">
    <property type="term" value="P:spliceosomal complex assembly"/>
    <property type="evidence" value="ECO:0007669"/>
    <property type="project" value="InterPro"/>
</dbReference>
<dbReference type="GO" id="GO:0034511">
    <property type="term" value="F:U3 snoRNA binding"/>
    <property type="evidence" value="ECO:0007669"/>
    <property type="project" value="TreeGrafter"/>
</dbReference>
<dbReference type="GO" id="GO:0032040">
    <property type="term" value="C:small-subunit processome"/>
    <property type="evidence" value="ECO:0007669"/>
    <property type="project" value="InterPro"/>
</dbReference>
<evidence type="ECO:0000259" key="17">
    <source>
        <dbReference type="PROSITE" id="PS50271"/>
    </source>
</evidence>
<dbReference type="Pfam" id="PF02148">
    <property type="entry name" value="zf-UBP"/>
    <property type="match status" value="1"/>
</dbReference>
<comment type="function">
    <text evidence="12">Component of the ASTRA complex involved in chromatin remodeling.</text>
</comment>
<dbReference type="PROSITE" id="PS50235">
    <property type="entry name" value="USP_3"/>
    <property type="match status" value="1"/>
</dbReference>
<evidence type="ECO:0000256" key="11">
    <source>
        <dbReference type="ARBA" id="ARBA00023242"/>
    </source>
</evidence>
<dbReference type="InterPro" id="IPR001680">
    <property type="entry name" value="WD40_rpt"/>
</dbReference>
<feature type="region of interest" description="Disordered" evidence="15">
    <location>
        <begin position="956"/>
        <end position="1028"/>
    </location>
</feature>
<dbReference type="InterPro" id="IPR015943">
    <property type="entry name" value="WD40/YVTN_repeat-like_dom_sf"/>
</dbReference>
<dbReference type="InterPro" id="IPR013083">
    <property type="entry name" value="Znf_RING/FYVE/PHD"/>
</dbReference>
<evidence type="ECO:0000256" key="15">
    <source>
        <dbReference type="SAM" id="MobiDB-lite"/>
    </source>
</evidence>
<dbReference type="PROSITE" id="PS50082">
    <property type="entry name" value="WD_REPEATS_2"/>
    <property type="match status" value="9"/>
</dbReference>
<dbReference type="PANTHER" id="PTHR19854">
    <property type="entry name" value="TRANSDUCIN BETA-LIKE 3"/>
    <property type="match status" value="1"/>
</dbReference>
<keyword evidence="4" id="KW-0507">mRNA processing</keyword>
<feature type="region of interest" description="Disordered" evidence="15">
    <location>
        <begin position="921"/>
        <end position="940"/>
    </location>
</feature>
<dbReference type="PROSITE" id="PS50271">
    <property type="entry name" value="ZF_UBP"/>
    <property type="match status" value="1"/>
</dbReference>
<dbReference type="PROSITE" id="PS50294">
    <property type="entry name" value="WD_REPEATS_REGION"/>
    <property type="match status" value="5"/>
</dbReference>
<evidence type="ECO:0000256" key="4">
    <source>
        <dbReference type="ARBA" id="ARBA00022664"/>
    </source>
</evidence>
<evidence type="ECO:0000256" key="7">
    <source>
        <dbReference type="ARBA" id="ARBA00022737"/>
    </source>
</evidence>
<dbReference type="SMART" id="SM00320">
    <property type="entry name" value="WD40"/>
    <property type="match status" value="11"/>
</dbReference>
<comment type="subcellular location">
    <subcellularLocation>
        <location evidence="1">Nucleus</location>
        <location evidence="1">Nucleolus</location>
    </subcellularLocation>
</comment>
<feature type="region of interest" description="Disordered" evidence="15">
    <location>
        <begin position="173"/>
        <end position="195"/>
    </location>
</feature>
<dbReference type="GO" id="GO:0016579">
    <property type="term" value="P:protein deubiquitination"/>
    <property type="evidence" value="ECO:0007669"/>
    <property type="project" value="InterPro"/>
</dbReference>
<dbReference type="Pfam" id="PF08625">
    <property type="entry name" value="Utp13"/>
    <property type="match status" value="1"/>
</dbReference>
<dbReference type="InterPro" id="IPR033809">
    <property type="entry name" value="USP39"/>
</dbReference>
<dbReference type="Proteomes" id="UP000245956">
    <property type="component" value="Unassembled WGS sequence"/>
</dbReference>
<dbReference type="InterPro" id="IPR001394">
    <property type="entry name" value="Peptidase_C19_UCH"/>
</dbReference>
<proteinExistence type="inferred from homology"/>
<feature type="domain" description="UBP-type" evidence="17">
    <location>
        <begin position="1035"/>
        <end position="1132"/>
    </location>
</feature>
<accession>A0A2U3E4Z0</accession>
<dbReference type="InterPro" id="IPR036322">
    <property type="entry name" value="WD40_repeat_dom_sf"/>
</dbReference>
<feature type="repeat" description="WD" evidence="13">
    <location>
        <begin position="421"/>
        <end position="462"/>
    </location>
</feature>
<keyword evidence="10" id="KW-0508">mRNA splicing</keyword>
<feature type="compositionally biased region" description="Acidic residues" evidence="15">
    <location>
        <begin position="1004"/>
        <end position="1018"/>
    </location>
</feature>
<dbReference type="SUPFAM" id="SSF50978">
    <property type="entry name" value="WD40 repeat-like"/>
    <property type="match status" value="2"/>
</dbReference>